<evidence type="ECO:0000313" key="4">
    <source>
        <dbReference type="EMBL" id="KAF6032344.1"/>
    </source>
</evidence>
<dbReference type="PANTHER" id="PTHR24121">
    <property type="entry name" value="NO MECHANORECEPTOR POTENTIAL C, ISOFORM D-RELATED"/>
    <property type="match status" value="1"/>
</dbReference>
<dbReference type="Proteomes" id="UP000593567">
    <property type="component" value="Unassembled WGS sequence"/>
</dbReference>
<dbReference type="InterPro" id="IPR002110">
    <property type="entry name" value="Ankyrin_rpt"/>
</dbReference>
<dbReference type="InterPro" id="IPR029030">
    <property type="entry name" value="Caspase-like_dom_sf"/>
</dbReference>
<feature type="domain" description="Caspase family p20" evidence="3">
    <location>
        <begin position="753"/>
        <end position="837"/>
    </location>
</feature>
<dbReference type="SUPFAM" id="SSF52129">
    <property type="entry name" value="Caspase-like"/>
    <property type="match status" value="1"/>
</dbReference>
<dbReference type="PROSITE" id="PS50088">
    <property type="entry name" value="ANK_REPEAT"/>
    <property type="match status" value="1"/>
</dbReference>
<comment type="caution">
    <text evidence="4">The sequence shown here is derived from an EMBL/GenBank/DDBJ whole genome shotgun (WGS) entry which is preliminary data.</text>
</comment>
<dbReference type="Gene3D" id="3.40.50.1460">
    <property type="match status" value="1"/>
</dbReference>
<protein>
    <recommendedName>
        <fullName evidence="3">Caspase family p20 domain-containing protein</fullName>
    </recommendedName>
</protein>
<keyword evidence="5" id="KW-1185">Reference proteome</keyword>
<evidence type="ECO:0000256" key="1">
    <source>
        <dbReference type="ARBA" id="ARBA00010134"/>
    </source>
</evidence>
<accession>A0A7J7K336</accession>
<dbReference type="InterPro" id="IPR036770">
    <property type="entry name" value="Ankyrin_rpt-contain_sf"/>
</dbReference>
<dbReference type="GO" id="GO:0004197">
    <property type="term" value="F:cysteine-type endopeptidase activity"/>
    <property type="evidence" value="ECO:0007669"/>
    <property type="project" value="InterPro"/>
</dbReference>
<dbReference type="InterPro" id="IPR015917">
    <property type="entry name" value="Pept_C14A"/>
</dbReference>
<gene>
    <name evidence="4" type="ORF">EB796_009365</name>
</gene>
<name>A0A7J7K336_BUGNE</name>
<dbReference type="EMBL" id="VXIV02001514">
    <property type="protein sequence ID" value="KAF6032344.1"/>
    <property type="molecule type" value="Genomic_DNA"/>
</dbReference>
<evidence type="ECO:0000256" key="2">
    <source>
        <dbReference type="PROSITE-ProRule" id="PRU00023"/>
    </source>
</evidence>
<reference evidence="4" key="1">
    <citation type="submission" date="2020-06" db="EMBL/GenBank/DDBJ databases">
        <title>Draft genome of Bugula neritina, a colonial animal packing powerful symbionts and potential medicines.</title>
        <authorList>
            <person name="Rayko M."/>
        </authorList>
    </citation>
    <scope>NUCLEOTIDE SEQUENCE [LARGE SCALE GENOMIC DNA]</scope>
    <source>
        <strain evidence="4">Kwan_BN1</strain>
    </source>
</reference>
<dbReference type="PROSITE" id="PS50297">
    <property type="entry name" value="ANK_REP_REGION"/>
    <property type="match status" value="1"/>
</dbReference>
<evidence type="ECO:0000313" key="5">
    <source>
        <dbReference type="Proteomes" id="UP000593567"/>
    </source>
</evidence>
<keyword evidence="2" id="KW-0040">ANK repeat</keyword>
<feature type="repeat" description="ANK" evidence="2">
    <location>
        <begin position="167"/>
        <end position="189"/>
    </location>
</feature>
<proteinExistence type="inferred from homology"/>
<dbReference type="SMART" id="SM00115">
    <property type="entry name" value="CASc"/>
    <property type="match status" value="1"/>
</dbReference>
<dbReference type="Pfam" id="PF00656">
    <property type="entry name" value="Peptidase_C14"/>
    <property type="match status" value="1"/>
</dbReference>
<dbReference type="GO" id="GO:0006508">
    <property type="term" value="P:proteolysis"/>
    <property type="evidence" value="ECO:0007669"/>
    <property type="project" value="InterPro"/>
</dbReference>
<dbReference type="PANTHER" id="PTHR24121:SF23">
    <property type="entry name" value="NO MECHANORECEPTOR POTENTIAL C, ISOFORM H"/>
    <property type="match status" value="1"/>
</dbReference>
<dbReference type="PROSITE" id="PS50208">
    <property type="entry name" value="CASPASE_P20"/>
    <property type="match status" value="1"/>
</dbReference>
<dbReference type="InterPro" id="IPR011600">
    <property type="entry name" value="Pept_C14_caspase"/>
</dbReference>
<comment type="similarity">
    <text evidence="1">Belongs to the peptidase C14A family.</text>
</comment>
<organism evidence="4 5">
    <name type="scientific">Bugula neritina</name>
    <name type="common">Brown bryozoan</name>
    <name type="synonym">Sertularia neritina</name>
    <dbReference type="NCBI Taxonomy" id="10212"/>
    <lineage>
        <taxon>Eukaryota</taxon>
        <taxon>Metazoa</taxon>
        <taxon>Spiralia</taxon>
        <taxon>Lophotrochozoa</taxon>
        <taxon>Bryozoa</taxon>
        <taxon>Gymnolaemata</taxon>
        <taxon>Cheilostomatida</taxon>
        <taxon>Flustrina</taxon>
        <taxon>Buguloidea</taxon>
        <taxon>Bugulidae</taxon>
        <taxon>Bugula</taxon>
    </lineage>
</organism>
<dbReference type="SUPFAM" id="SSF48403">
    <property type="entry name" value="Ankyrin repeat"/>
    <property type="match status" value="2"/>
</dbReference>
<evidence type="ECO:0000259" key="3">
    <source>
        <dbReference type="PROSITE" id="PS50208"/>
    </source>
</evidence>
<dbReference type="InterPro" id="IPR001309">
    <property type="entry name" value="Pept_C14_p20"/>
</dbReference>
<dbReference type="SMART" id="SM00248">
    <property type="entry name" value="ANK"/>
    <property type="match status" value="6"/>
</dbReference>
<sequence>MDCSNQSKHLLTTWIFQAICIMNLSFIHFLSEEDKVKKQVEALQAFLLNNAARRKPFEDGDFPLFSAQDKEVAEALVYSMTPHEERYLLKRSECGHTALHFQCMAQRVDVVEYLLSFPTISPKLVYTVDDFHASPLHMTSSTDIAKLLLQAIDPNLRDDYILLTNGAGQTAIHIAVKDNNVDMVTYLMSEINDQSLLLNNSIQSPLHCAESVSSAKCFVDCTTPELVREFLLAAPGMPKYTALHQAAMKNNAELVKYFLSIESFAKELILKLDLLGETALHVVTGGSAALALMESAQSIKDLDFKSLLKHKDVSRQSACHTHALYGRGDVLQAMLNFLDSTTANELLNLENIARRTPLHFVTNLDSAKAVISSIDTSLRKEYILRQDQIKFTSLSTAAQRGCVDVVEYLLTCLEECIDSNDEDDDDISMYLAKKTYEGDDVYQLAYRSQSSKAFHELFEKLDITGDSKTMIKSDHQGNNPLLHVAAMSIPKAFAQTVMSLPLAQRKQMLKKKNPKGANCKSLVNRSRETEFDLSYYVQKILGVPMDSVTVSPTYVYQAHFSGFLVDTINPPTIEEGDRSQTWKIMHYAINEFSAKAEILLLGTQGLSLPKMEYMKAKEIENLRGRPKAVIFCTSDSDEHKKCLIPPNPDYMMVTVHMDKPSCQDDGVIQLHSEEDVNSVLARLLRRSDVKSLSINSTYGRQLQADESAISSAMDHLVITKGDKRKALVICNSKDRPDYEKELKDASIVLETQLGFSVEIVVDLSAAEMINRVKAFGELPTHGTIVALAIMSHGDSDGNICGNDGNVCSVQNLFDALTTSLTEETVKLFLLGFCRGNIVRKNRTKQNWECNELFEMEPYSGFNVEEEELPLEEWELEWNRKAMRSLNLSLNSYVCYSTMPDSRSKRGEMFKAMREHLKNLYRYHIKQDSHLQTGQETMLTVVEENSTSNESSVADMASLKKDSMSDGNTPQDVVDVDKQDVTSVNDRILSEHDATEATSLDDKELGNGALANAPLPNVQLLELLTDVSSIVRESSSFTQYMNFCYSVNKDSKTVWLEIDETVPTPPVCFTNLKVAT</sequence>
<dbReference type="OrthoDB" id="6097640at2759"/>
<dbReference type="AlphaFoldDB" id="A0A7J7K336"/>
<dbReference type="Gene3D" id="1.25.40.20">
    <property type="entry name" value="Ankyrin repeat-containing domain"/>
    <property type="match status" value="3"/>
</dbReference>
<dbReference type="Pfam" id="PF12796">
    <property type="entry name" value="Ank_2"/>
    <property type="match status" value="1"/>
</dbReference>